<evidence type="ECO:0000313" key="11">
    <source>
        <dbReference type="Proteomes" id="UP000094385"/>
    </source>
</evidence>
<dbReference type="PANTHER" id="PTHR48022">
    <property type="entry name" value="PLASTIDIC GLUCOSE TRANSPORTER 4"/>
    <property type="match status" value="1"/>
</dbReference>
<dbReference type="InterPro" id="IPR003663">
    <property type="entry name" value="Sugar/inositol_transpt"/>
</dbReference>
<dbReference type="InterPro" id="IPR005829">
    <property type="entry name" value="Sugar_transporter_CS"/>
</dbReference>
<evidence type="ECO:0000256" key="2">
    <source>
        <dbReference type="ARBA" id="ARBA00010992"/>
    </source>
</evidence>
<dbReference type="PROSITE" id="PS00217">
    <property type="entry name" value="SUGAR_TRANSPORT_2"/>
    <property type="match status" value="1"/>
</dbReference>
<dbReference type="PROSITE" id="PS50850">
    <property type="entry name" value="MFS"/>
    <property type="match status" value="1"/>
</dbReference>
<feature type="domain" description="Major facilitator superfamily (MFS) profile" evidence="9">
    <location>
        <begin position="10"/>
        <end position="457"/>
    </location>
</feature>
<gene>
    <name evidence="10" type="ORF">LIPSTDRAFT_3788</name>
</gene>
<feature type="transmembrane region" description="Helical" evidence="8">
    <location>
        <begin position="293"/>
        <end position="313"/>
    </location>
</feature>
<evidence type="ECO:0000259" key="9">
    <source>
        <dbReference type="PROSITE" id="PS50850"/>
    </source>
</evidence>
<protein>
    <recommendedName>
        <fullName evidence="9">Major facilitator superfamily (MFS) profile domain-containing protein</fullName>
    </recommendedName>
</protein>
<feature type="transmembrane region" description="Helical" evidence="8">
    <location>
        <begin position="258"/>
        <end position="281"/>
    </location>
</feature>
<keyword evidence="6 8" id="KW-0472">Membrane</keyword>
<name>A0A1E3Q5V8_LIPST</name>
<keyword evidence="5 8" id="KW-1133">Transmembrane helix</keyword>
<dbReference type="FunFam" id="1.20.1250.20:FF:000026">
    <property type="entry name" value="MFS quinate transporter QutD"/>
    <property type="match status" value="1"/>
</dbReference>
<dbReference type="PANTHER" id="PTHR48022:SF35">
    <property type="entry name" value="MAJOR FACILITATOR SUPERFAMILY (MFS) PROFILE DOMAIN-CONTAINING PROTEIN"/>
    <property type="match status" value="1"/>
</dbReference>
<reference evidence="10 11" key="1">
    <citation type="journal article" date="2016" name="Proc. Natl. Acad. Sci. U.S.A.">
        <title>Comparative genomics of biotechnologically important yeasts.</title>
        <authorList>
            <person name="Riley R."/>
            <person name="Haridas S."/>
            <person name="Wolfe K.H."/>
            <person name="Lopes M.R."/>
            <person name="Hittinger C.T."/>
            <person name="Goeker M."/>
            <person name="Salamov A.A."/>
            <person name="Wisecaver J.H."/>
            <person name="Long T.M."/>
            <person name="Calvey C.H."/>
            <person name="Aerts A.L."/>
            <person name="Barry K.W."/>
            <person name="Choi C."/>
            <person name="Clum A."/>
            <person name="Coughlan A.Y."/>
            <person name="Deshpande S."/>
            <person name="Douglass A.P."/>
            <person name="Hanson S.J."/>
            <person name="Klenk H.-P."/>
            <person name="LaButti K.M."/>
            <person name="Lapidus A."/>
            <person name="Lindquist E.A."/>
            <person name="Lipzen A.M."/>
            <person name="Meier-Kolthoff J.P."/>
            <person name="Ohm R.A."/>
            <person name="Otillar R.P."/>
            <person name="Pangilinan J.L."/>
            <person name="Peng Y."/>
            <person name="Rokas A."/>
            <person name="Rosa C.A."/>
            <person name="Scheuner C."/>
            <person name="Sibirny A.A."/>
            <person name="Slot J.C."/>
            <person name="Stielow J.B."/>
            <person name="Sun H."/>
            <person name="Kurtzman C.P."/>
            <person name="Blackwell M."/>
            <person name="Grigoriev I.V."/>
            <person name="Jeffries T.W."/>
        </authorList>
    </citation>
    <scope>NUCLEOTIDE SEQUENCE [LARGE SCALE GENOMIC DNA]</scope>
    <source>
        <strain evidence="10 11">NRRL Y-11557</strain>
    </source>
</reference>
<dbReference type="CDD" id="cd17356">
    <property type="entry name" value="MFS_HXT"/>
    <property type="match status" value="1"/>
</dbReference>
<feature type="transmembrane region" description="Helical" evidence="8">
    <location>
        <begin position="49"/>
        <end position="71"/>
    </location>
</feature>
<dbReference type="InterPro" id="IPR005828">
    <property type="entry name" value="MFS_sugar_transport-like"/>
</dbReference>
<feature type="transmembrane region" description="Helical" evidence="8">
    <location>
        <begin position="364"/>
        <end position="384"/>
    </location>
</feature>
<dbReference type="InterPro" id="IPR050360">
    <property type="entry name" value="MFS_Sugar_Transporters"/>
</dbReference>
<evidence type="ECO:0000256" key="7">
    <source>
        <dbReference type="RuleBase" id="RU003346"/>
    </source>
</evidence>
<dbReference type="InterPro" id="IPR020846">
    <property type="entry name" value="MFS_dom"/>
</dbReference>
<evidence type="ECO:0000256" key="6">
    <source>
        <dbReference type="ARBA" id="ARBA00023136"/>
    </source>
</evidence>
<dbReference type="GO" id="GO:0016020">
    <property type="term" value="C:membrane"/>
    <property type="evidence" value="ECO:0007669"/>
    <property type="project" value="UniProtKB-SubCell"/>
</dbReference>
<dbReference type="SUPFAM" id="SSF103473">
    <property type="entry name" value="MFS general substrate transporter"/>
    <property type="match status" value="1"/>
</dbReference>
<feature type="transmembrane region" description="Helical" evidence="8">
    <location>
        <begin position="136"/>
        <end position="155"/>
    </location>
</feature>
<dbReference type="Gene3D" id="1.20.1250.20">
    <property type="entry name" value="MFS general substrate transporter like domains"/>
    <property type="match status" value="1"/>
</dbReference>
<dbReference type="PRINTS" id="PR00171">
    <property type="entry name" value="SUGRTRNSPORT"/>
</dbReference>
<dbReference type="GO" id="GO:0005351">
    <property type="term" value="F:carbohydrate:proton symporter activity"/>
    <property type="evidence" value="ECO:0007669"/>
    <property type="project" value="TreeGrafter"/>
</dbReference>
<feature type="transmembrane region" description="Helical" evidence="8">
    <location>
        <begin position="78"/>
        <end position="96"/>
    </location>
</feature>
<dbReference type="NCBIfam" id="TIGR00879">
    <property type="entry name" value="SP"/>
    <property type="match status" value="1"/>
</dbReference>
<dbReference type="AlphaFoldDB" id="A0A1E3Q5V8"/>
<evidence type="ECO:0000313" key="10">
    <source>
        <dbReference type="EMBL" id="ODQ72387.1"/>
    </source>
</evidence>
<evidence type="ECO:0000256" key="1">
    <source>
        <dbReference type="ARBA" id="ARBA00004141"/>
    </source>
</evidence>
<dbReference type="STRING" id="675824.A0A1E3Q5V8"/>
<keyword evidence="11" id="KW-1185">Reference proteome</keyword>
<evidence type="ECO:0000256" key="8">
    <source>
        <dbReference type="SAM" id="Phobius"/>
    </source>
</evidence>
<evidence type="ECO:0000256" key="4">
    <source>
        <dbReference type="ARBA" id="ARBA00022692"/>
    </source>
</evidence>
<evidence type="ECO:0000256" key="5">
    <source>
        <dbReference type="ARBA" id="ARBA00022989"/>
    </source>
</evidence>
<keyword evidence="4 8" id="KW-0812">Transmembrane</keyword>
<dbReference type="EMBL" id="KV454295">
    <property type="protein sequence ID" value="ODQ72387.1"/>
    <property type="molecule type" value="Genomic_DNA"/>
</dbReference>
<sequence length="523" mass="58227">MVRLLNVYSISAFAALGGTLFGFDISSMSGVLGTDQYRDYYGNPLGTRQGGITSAMAAGSLVGALSSSFLGDQLSRKVSIQLGAILWCIGASVQATSNGVPMLIVGRVIAGLCVGLTSSLVPIYQSEIAPRKIRGRVVSLQQFAITWGIMIQYFVQYGCSFLNSQAAFRLPWAIQSVPAVLLFVALFWFPRSPRWLASKDRWDEALEVLAFLRTPDGDINDPLVLAEYKEIEDQIRFERDEESNSYRELFGKKMRKRVLLGMAIQGWSQLVGINVLMYYVVYILDSAGISNTLLASSIQYIVNMVMTIPSILWTDHWGRRPALLLGALNIAFWLYLIAGLLAHYGEPNPVPDQSYTWVVMGHPAVTRCIQASSYMTVASFAVSWGPVSWMYPPEIMPLRIRAKAVSIATATNWAANFALGLAVPPLLRAIRWRIFFIFGSFNLAAFIHVWIAAPETKQRTLEEMDEIFQHGEPLWRSFTGARKTDRLDSLAKDIEMGHLKIHRSVQVEMYDDYIGSGSTGTLR</sequence>
<keyword evidence="3 7" id="KW-0813">Transport</keyword>
<proteinExistence type="inferred from homology"/>
<feature type="transmembrane region" description="Helical" evidence="8">
    <location>
        <begin position="102"/>
        <end position="124"/>
    </location>
</feature>
<feature type="transmembrane region" description="Helical" evidence="8">
    <location>
        <begin position="322"/>
        <end position="344"/>
    </location>
</feature>
<dbReference type="Pfam" id="PF00083">
    <property type="entry name" value="Sugar_tr"/>
    <property type="match status" value="1"/>
</dbReference>
<organism evidence="10 11">
    <name type="scientific">Lipomyces starkeyi NRRL Y-11557</name>
    <dbReference type="NCBI Taxonomy" id="675824"/>
    <lineage>
        <taxon>Eukaryota</taxon>
        <taxon>Fungi</taxon>
        <taxon>Dikarya</taxon>
        <taxon>Ascomycota</taxon>
        <taxon>Saccharomycotina</taxon>
        <taxon>Lipomycetes</taxon>
        <taxon>Lipomycetales</taxon>
        <taxon>Lipomycetaceae</taxon>
        <taxon>Lipomyces</taxon>
    </lineage>
</organism>
<feature type="transmembrane region" description="Helical" evidence="8">
    <location>
        <begin position="170"/>
        <end position="189"/>
    </location>
</feature>
<accession>A0A1E3Q5V8</accession>
<dbReference type="OrthoDB" id="4142200at2759"/>
<feature type="transmembrane region" description="Helical" evidence="8">
    <location>
        <begin position="404"/>
        <end position="424"/>
    </location>
</feature>
<dbReference type="InterPro" id="IPR036259">
    <property type="entry name" value="MFS_trans_sf"/>
</dbReference>
<feature type="transmembrane region" description="Helical" evidence="8">
    <location>
        <begin position="430"/>
        <end position="451"/>
    </location>
</feature>
<evidence type="ECO:0000256" key="3">
    <source>
        <dbReference type="ARBA" id="ARBA00022448"/>
    </source>
</evidence>
<comment type="similarity">
    <text evidence="2 7">Belongs to the major facilitator superfamily. Sugar transporter (TC 2.A.1.1) family.</text>
</comment>
<comment type="subcellular location">
    <subcellularLocation>
        <location evidence="1">Membrane</location>
        <topology evidence="1">Multi-pass membrane protein</topology>
    </subcellularLocation>
</comment>
<dbReference type="Proteomes" id="UP000094385">
    <property type="component" value="Unassembled WGS sequence"/>
</dbReference>